<accession>A0A9W6WUG9</accession>
<sequence length="203" mass="22095">MKYQHRAALSAILSGSIRGDPQLEVDRGGNVIVEKDITSVKKAAKVAAFLEAEFVYCKVNKFSTVLPQLYPAYLKAFANNTAYMRGKAMDASAQIGDNGSDGRDLVIVVIPQVWFRLVKPEVGILDVDCVFVNADGNVQALSVAVFDRVVEPPPNVLAASLLVYANQTVYDDAEHRKCLTLEHPLADLGKDVRNAIIVVVPPE</sequence>
<reference evidence="1" key="1">
    <citation type="submission" date="2023-04" db="EMBL/GenBank/DDBJ databases">
        <title>Phytophthora lilii NBRC 32176.</title>
        <authorList>
            <person name="Ichikawa N."/>
            <person name="Sato H."/>
            <person name="Tonouchi N."/>
        </authorList>
    </citation>
    <scope>NUCLEOTIDE SEQUENCE</scope>
    <source>
        <strain evidence="1">NBRC 32176</strain>
    </source>
</reference>
<evidence type="ECO:0000313" key="2">
    <source>
        <dbReference type="Proteomes" id="UP001165083"/>
    </source>
</evidence>
<organism evidence="1 2">
    <name type="scientific">Phytophthora lilii</name>
    <dbReference type="NCBI Taxonomy" id="2077276"/>
    <lineage>
        <taxon>Eukaryota</taxon>
        <taxon>Sar</taxon>
        <taxon>Stramenopiles</taxon>
        <taxon>Oomycota</taxon>
        <taxon>Peronosporomycetes</taxon>
        <taxon>Peronosporales</taxon>
        <taxon>Peronosporaceae</taxon>
        <taxon>Phytophthora</taxon>
    </lineage>
</organism>
<protein>
    <submittedName>
        <fullName evidence="1">Unnamed protein product</fullName>
    </submittedName>
</protein>
<evidence type="ECO:0000313" key="1">
    <source>
        <dbReference type="EMBL" id="GMF27848.1"/>
    </source>
</evidence>
<gene>
    <name evidence="1" type="ORF">Plil01_001168600</name>
</gene>
<comment type="caution">
    <text evidence="1">The sequence shown here is derived from an EMBL/GenBank/DDBJ whole genome shotgun (WGS) entry which is preliminary data.</text>
</comment>
<dbReference type="Proteomes" id="UP001165083">
    <property type="component" value="Unassembled WGS sequence"/>
</dbReference>
<dbReference type="AlphaFoldDB" id="A0A9W6WUG9"/>
<dbReference type="EMBL" id="BSXW01000680">
    <property type="protein sequence ID" value="GMF27848.1"/>
    <property type="molecule type" value="Genomic_DNA"/>
</dbReference>
<name>A0A9W6WUG9_9STRA</name>
<proteinExistence type="predicted"/>
<dbReference type="OrthoDB" id="2148904at2759"/>
<keyword evidence="2" id="KW-1185">Reference proteome</keyword>